<dbReference type="SMART" id="SM00028">
    <property type="entry name" value="TPR"/>
    <property type="match status" value="1"/>
</dbReference>
<dbReference type="InterPro" id="IPR029063">
    <property type="entry name" value="SAM-dependent_MTases_sf"/>
</dbReference>
<dbReference type="PRINTS" id="PR00996">
    <property type="entry name" value="CHERMTFRASE"/>
</dbReference>
<dbReference type="SMART" id="SM00138">
    <property type="entry name" value="MeTrc"/>
    <property type="match status" value="1"/>
</dbReference>
<evidence type="ECO:0000256" key="4">
    <source>
        <dbReference type="PROSITE-ProRule" id="PRU00339"/>
    </source>
</evidence>
<dbReference type="SUPFAM" id="SSF53335">
    <property type="entry name" value="S-adenosyl-L-methionine-dependent methyltransferases"/>
    <property type="match status" value="1"/>
</dbReference>
<feature type="domain" description="CheR-type methyltransferase" evidence="6">
    <location>
        <begin position="27"/>
        <end position="290"/>
    </location>
</feature>
<dbReference type="GO" id="GO:0032259">
    <property type="term" value="P:methylation"/>
    <property type="evidence" value="ECO:0007669"/>
    <property type="project" value="UniProtKB-KW"/>
</dbReference>
<dbReference type="InterPro" id="IPR050903">
    <property type="entry name" value="Bact_Chemotaxis_MeTrfase"/>
</dbReference>
<keyword evidence="8" id="KW-1185">Reference proteome</keyword>
<feature type="repeat" description="TPR" evidence="4">
    <location>
        <begin position="376"/>
        <end position="409"/>
    </location>
</feature>
<keyword evidence="3" id="KW-0949">S-adenosyl-L-methionine</keyword>
<evidence type="ECO:0000256" key="5">
    <source>
        <dbReference type="SAM" id="MobiDB-lite"/>
    </source>
</evidence>
<evidence type="ECO:0000313" key="7">
    <source>
        <dbReference type="EMBL" id="RUL77562.1"/>
    </source>
</evidence>
<name>A0A3S0R4U0_9GAMM</name>
<evidence type="ECO:0000259" key="6">
    <source>
        <dbReference type="PROSITE" id="PS50123"/>
    </source>
</evidence>
<keyword evidence="4" id="KW-0802">TPR repeat</keyword>
<dbReference type="PANTHER" id="PTHR24422:SF19">
    <property type="entry name" value="CHEMOTAXIS PROTEIN METHYLTRANSFERASE"/>
    <property type="match status" value="1"/>
</dbReference>
<organism evidence="7 8">
    <name type="scientific">Dyella choica</name>
    <dbReference type="NCBI Taxonomy" id="1927959"/>
    <lineage>
        <taxon>Bacteria</taxon>
        <taxon>Pseudomonadati</taxon>
        <taxon>Pseudomonadota</taxon>
        <taxon>Gammaproteobacteria</taxon>
        <taxon>Lysobacterales</taxon>
        <taxon>Rhodanobacteraceae</taxon>
        <taxon>Dyella</taxon>
    </lineage>
</organism>
<dbReference type="PROSITE" id="PS50123">
    <property type="entry name" value="CHER"/>
    <property type="match status" value="1"/>
</dbReference>
<evidence type="ECO:0000256" key="1">
    <source>
        <dbReference type="ARBA" id="ARBA00022603"/>
    </source>
</evidence>
<evidence type="ECO:0000256" key="2">
    <source>
        <dbReference type="ARBA" id="ARBA00022679"/>
    </source>
</evidence>
<dbReference type="AlphaFoldDB" id="A0A3S0R4U0"/>
<dbReference type="InterPro" id="IPR000780">
    <property type="entry name" value="CheR_MeTrfase"/>
</dbReference>
<comment type="caution">
    <text evidence="7">The sequence shown here is derived from an EMBL/GenBank/DDBJ whole genome shotgun (WGS) entry which is preliminary data.</text>
</comment>
<dbReference type="CDD" id="cd02440">
    <property type="entry name" value="AdoMet_MTases"/>
    <property type="match status" value="1"/>
</dbReference>
<sequence length="445" mass="49140">MGRAEPLAFRRGAKPVVHARSAGAMTLEAIEQLLKDTMGLDAASIGRSAVARATQERMSASGLSDHQVYWAQLNASAHELQELIEAVVVPETWFFRDKEVYRALASVVRDGHLQNAIQCDTLRLLSLPCSTGEEPYSIAMTLLECGFPLDRFVIDAVDISTRSLALARSAVYGANSFRSGDLGFRQTHFEQVGTFWHLHDRIRQAVRFQLGNVLGSDFFPGEAIYHVIFCRNLLIYFDRATQEACIKVLLRLLKPEGYLFIGPAESGVLLSHRFISAKIANAFVFRPPSSMPAAKAPVAVSKSMDDLVRQRAAPAATRPSIPSRHAPATRPTIERQPAVSMPPDSRDAITRLADQGHLDEASKACEAHIQAHGLSAWTCHLMGLIRQAAGNARDAIPYFRKALYLDPNHYEAMTHLALLLEKQGDATGAQAMQRRLKRLTRQPGR</sequence>
<dbReference type="Gene3D" id="3.40.50.150">
    <property type="entry name" value="Vaccinia Virus protein VP39"/>
    <property type="match status" value="1"/>
</dbReference>
<accession>A0A3S0R4U0</accession>
<dbReference type="SUPFAM" id="SSF48452">
    <property type="entry name" value="TPR-like"/>
    <property type="match status" value="1"/>
</dbReference>
<dbReference type="Proteomes" id="UP000274358">
    <property type="component" value="Unassembled WGS sequence"/>
</dbReference>
<feature type="region of interest" description="Disordered" evidence="5">
    <location>
        <begin position="311"/>
        <end position="346"/>
    </location>
</feature>
<dbReference type="InterPro" id="IPR022642">
    <property type="entry name" value="CheR_C"/>
</dbReference>
<dbReference type="InterPro" id="IPR019734">
    <property type="entry name" value="TPR_rpt"/>
</dbReference>
<proteinExistence type="predicted"/>
<dbReference type="Pfam" id="PF01739">
    <property type="entry name" value="CheR"/>
    <property type="match status" value="1"/>
</dbReference>
<keyword evidence="1" id="KW-0489">Methyltransferase</keyword>
<dbReference type="PROSITE" id="PS50005">
    <property type="entry name" value="TPR"/>
    <property type="match status" value="1"/>
</dbReference>
<evidence type="ECO:0000256" key="3">
    <source>
        <dbReference type="ARBA" id="ARBA00022691"/>
    </source>
</evidence>
<gene>
    <name evidence="7" type="ORF">EKH80_06695</name>
</gene>
<dbReference type="GO" id="GO:0008757">
    <property type="term" value="F:S-adenosylmethionine-dependent methyltransferase activity"/>
    <property type="evidence" value="ECO:0007669"/>
    <property type="project" value="InterPro"/>
</dbReference>
<dbReference type="PANTHER" id="PTHR24422">
    <property type="entry name" value="CHEMOTAXIS PROTEIN METHYLTRANSFERASE"/>
    <property type="match status" value="1"/>
</dbReference>
<reference evidence="7 8" key="1">
    <citation type="submission" date="2018-12" db="EMBL/GenBank/DDBJ databases">
        <title>Dyella dinghuensis sp. nov. DHOA06 and Dyella choica sp. nov. 4M-K27, isolated from forest soil.</title>
        <authorList>
            <person name="Qiu L.-H."/>
            <person name="Gao Z.-H."/>
        </authorList>
    </citation>
    <scope>NUCLEOTIDE SEQUENCE [LARGE SCALE GENOMIC DNA]</scope>
    <source>
        <strain evidence="7 8">4M-K27</strain>
    </source>
</reference>
<dbReference type="Gene3D" id="1.25.40.10">
    <property type="entry name" value="Tetratricopeptide repeat domain"/>
    <property type="match status" value="1"/>
</dbReference>
<keyword evidence="2" id="KW-0808">Transferase</keyword>
<protein>
    <recommendedName>
        <fullName evidence="6">CheR-type methyltransferase domain-containing protein</fullName>
    </recommendedName>
</protein>
<dbReference type="InterPro" id="IPR011990">
    <property type="entry name" value="TPR-like_helical_dom_sf"/>
</dbReference>
<dbReference type="Pfam" id="PF14559">
    <property type="entry name" value="TPR_19"/>
    <property type="match status" value="1"/>
</dbReference>
<dbReference type="EMBL" id="RYYV01000004">
    <property type="protein sequence ID" value="RUL77562.1"/>
    <property type="molecule type" value="Genomic_DNA"/>
</dbReference>
<evidence type="ECO:0000313" key="8">
    <source>
        <dbReference type="Proteomes" id="UP000274358"/>
    </source>
</evidence>